<organism evidence="2 3">
    <name type="scientific">Diaporthe australafricana</name>
    <dbReference type="NCBI Taxonomy" id="127596"/>
    <lineage>
        <taxon>Eukaryota</taxon>
        <taxon>Fungi</taxon>
        <taxon>Dikarya</taxon>
        <taxon>Ascomycota</taxon>
        <taxon>Pezizomycotina</taxon>
        <taxon>Sordariomycetes</taxon>
        <taxon>Sordariomycetidae</taxon>
        <taxon>Diaporthales</taxon>
        <taxon>Diaporthaceae</taxon>
        <taxon>Diaporthe</taxon>
    </lineage>
</organism>
<protein>
    <submittedName>
        <fullName evidence="2">Uncharacterized protein</fullName>
    </submittedName>
</protein>
<sequence>MTDSSATAPDTMDIDLEEIDTCQLSASGCVFRTVLLETLPSSKLPDWQTKSQLIADSVVRLYTSGSSGETLTSILWNFWAVVFQAIGLIPHDHPWQDILTDATLSLRQRTEPIDEPDLYGQDRLKWEDLLELEMHMLDMRQDPITCFGDQAPRNVVMEFHNLTSFAARLSRAGFAVWPSSSTGEISMALEWPPESRPESGFKFDSRLWIATEWLLRSADSVYTAFCDHEDEWPTPRELLKEGLATWLCPLEEGTCEDEIPPLNVRRWQLWRQRLVEIERSWPEWDLKDTTAERILHAVREMDLVTEQRAKGRQEQSADTRTGEVTKGAEEFLPF</sequence>
<evidence type="ECO:0000313" key="2">
    <source>
        <dbReference type="EMBL" id="KAL1853096.1"/>
    </source>
</evidence>
<dbReference type="InterPro" id="IPR053204">
    <property type="entry name" value="Oxopyrrolidines_Biosynth-assoc"/>
</dbReference>
<dbReference type="Proteomes" id="UP001583177">
    <property type="component" value="Unassembled WGS sequence"/>
</dbReference>
<evidence type="ECO:0000313" key="3">
    <source>
        <dbReference type="Proteomes" id="UP001583177"/>
    </source>
</evidence>
<dbReference type="Pfam" id="PF12311">
    <property type="entry name" value="DUF3632"/>
    <property type="match status" value="1"/>
</dbReference>
<dbReference type="InterPro" id="IPR022085">
    <property type="entry name" value="OpdG"/>
</dbReference>
<proteinExistence type="predicted"/>
<feature type="region of interest" description="Disordered" evidence="1">
    <location>
        <begin position="306"/>
        <end position="334"/>
    </location>
</feature>
<gene>
    <name evidence="2" type="ORF">Daus18300_011924</name>
</gene>
<reference evidence="2 3" key="1">
    <citation type="journal article" date="2024" name="IMA Fungus">
        <title>IMA Genome - F19 : A genome assembly and annotation guide to empower mycologists, including annotated draft genome sequences of Ceratocystis pirilliformis, Diaporthe australafricana, Fusarium ophioides, Paecilomyces lecythidis, and Sporothrix stenoceras.</title>
        <authorList>
            <person name="Aylward J."/>
            <person name="Wilson A.M."/>
            <person name="Visagie C.M."/>
            <person name="Spraker J."/>
            <person name="Barnes I."/>
            <person name="Buitendag C."/>
            <person name="Ceriani C."/>
            <person name="Del Mar Angel L."/>
            <person name="du Plessis D."/>
            <person name="Fuchs T."/>
            <person name="Gasser K."/>
            <person name="Kramer D."/>
            <person name="Li W."/>
            <person name="Munsamy K."/>
            <person name="Piso A."/>
            <person name="Price J.L."/>
            <person name="Sonnekus B."/>
            <person name="Thomas C."/>
            <person name="van der Nest A."/>
            <person name="van Dijk A."/>
            <person name="van Heerden A."/>
            <person name="van Vuuren N."/>
            <person name="Yilmaz N."/>
            <person name="Duong T.A."/>
            <person name="van der Merwe N.A."/>
            <person name="Wingfield M.J."/>
            <person name="Wingfield B.D."/>
        </authorList>
    </citation>
    <scope>NUCLEOTIDE SEQUENCE [LARGE SCALE GENOMIC DNA]</scope>
    <source>
        <strain evidence="2 3">CMW 18300</strain>
    </source>
</reference>
<dbReference type="PANTHER" id="PTHR38797">
    <property type="entry name" value="NUCLEAR PORE COMPLEX PROTEIN NUP85-RELATED"/>
    <property type="match status" value="1"/>
</dbReference>
<name>A0ABR3W4P5_9PEZI</name>
<accession>A0ABR3W4P5</accession>
<dbReference type="PANTHER" id="PTHR38797:SF4">
    <property type="entry name" value="NUCLEAR PORE COMPLEX PROTEIN NUP85"/>
    <property type="match status" value="1"/>
</dbReference>
<dbReference type="EMBL" id="JAWRVE010000153">
    <property type="protein sequence ID" value="KAL1853096.1"/>
    <property type="molecule type" value="Genomic_DNA"/>
</dbReference>
<comment type="caution">
    <text evidence="2">The sequence shown here is derived from an EMBL/GenBank/DDBJ whole genome shotgun (WGS) entry which is preliminary data.</text>
</comment>
<keyword evidence="3" id="KW-1185">Reference proteome</keyword>
<evidence type="ECO:0000256" key="1">
    <source>
        <dbReference type="SAM" id="MobiDB-lite"/>
    </source>
</evidence>